<dbReference type="EMBL" id="JAPZBT010000006">
    <property type="protein sequence ID" value="KAJ5356580.1"/>
    <property type="molecule type" value="Genomic_DNA"/>
</dbReference>
<dbReference type="OrthoDB" id="4367009at2759"/>
<name>A0A9W9RBP7_9EURO</name>
<dbReference type="GeneID" id="81468095"/>
<feature type="region of interest" description="Disordered" evidence="1">
    <location>
        <begin position="59"/>
        <end position="81"/>
    </location>
</feature>
<dbReference type="RefSeq" id="XP_056574727.1">
    <property type="nucleotide sequence ID" value="XM_056728912.1"/>
</dbReference>
<dbReference type="Proteomes" id="UP001147752">
    <property type="component" value="Unassembled WGS sequence"/>
</dbReference>
<dbReference type="AlphaFoldDB" id="A0A9W9RBP7"/>
<gene>
    <name evidence="3" type="ORF">N7517_011189</name>
</gene>
<keyword evidence="2" id="KW-0732">Signal</keyword>
<reference evidence="3" key="2">
    <citation type="journal article" date="2023" name="IMA Fungus">
        <title>Comparative genomic study of the Penicillium genus elucidates a diverse pangenome and 15 lateral gene transfer events.</title>
        <authorList>
            <person name="Petersen C."/>
            <person name="Sorensen T."/>
            <person name="Nielsen M.R."/>
            <person name="Sondergaard T.E."/>
            <person name="Sorensen J.L."/>
            <person name="Fitzpatrick D.A."/>
            <person name="Frisvad J.C."/>
            <person name="Nielsen K.L."/>
        </authorList>
    </citation>
    <scope>NUCLEOTIDE SEQUENCE</scope>
    <source>
        <strain evidence="3">IBT 3081</strain>
    </source>
</reference>
<evidence type="ECO:0000256" key="1">
    <source>
        <dbReference type="SAM" id="MobiDB-lite"/>
    </source>
</evidence>
<sequence>MKFSFALFVALSASFVAAVPVSSPNEAAGAAYFEKAYSEKRSLKQDDAAGYWFSKGYEEERSPKEDGAAAFRDEMAYDDPK</sequence>
<evidence type="ECO:0000313" key="3">
    <source>
        <dbReference type="EMBL" id="KAJ5356580.1"/>
    </source>
</evidence>
<keyword evidence="4" id="KW-1185">Reference proteome</keyword>
<comment type="caution">
    <text evidence="3">The sequence shown here is derived from an EMBL/GenBank/DDBJ whole genome shotgun (WGS) entry which is preliminary data.</text>
</comment>
<evidence type="ECO:0000256" key="2">
    <source>
        <dbReference type="SAM" id="SignalP"/>
    </source>
</evidence>
<evidence type="ECO:0000313" key="4">
    <source>
        <dbReference type="Proteomes" id="UP001147752"/>
    </source>
</evidence>
<accession>A0A9W9RBP7</accession>
<reference evidence="3" key="1">
    <citation type="submission" date="2022-12" db="EMBL/GenBank/DDBJ databases">
        <authorList>
            <person name="Petersen C."/>
        </authorList>
    </citation>
    <scope>NUCLEOTIDE SEQUENCE</scope>
    <source>
        <strain evidence="3">IBT 3081</strain>
    </source>
</reference>
<protein>
    <submittedName>
        <fullName evidence="3">Uncharacterized protein</fullName>
    </submittedName>
</protein>
<feature type="signal peptide" evidence="2">
    <location>
        <begin position="1"/>
        <end position="18"/>
    </location>
</feature>
<proteinExistence type="predicted"/>
<organism evidence="3 4">
    <name type="scientific">Penicillium concentricum</name>
    <dbReference type="NCBI Taxonomy" id="293559"/>
    <lineage>
        <taxon>Eukaryota</taxon>
        <taxon>Fungi</taxon>
        <taxon>Dikarya</taxon>
        <taxon>Ascomycota</taxon>
        <taxon>Pezizomycotina</taxon>
        <taxon>Eurotiomycetes</taxon>
        <taxon>Eurotiomycetidae</taxon>
        <taxon>Eurotiales</taxon>
        <taxon>Aspergillaceae</taxon>
        <taxon>Penicillium</taxon>
    </lineage>
</organism>
<feature type="chain" id="PRO_5040995041" evidence="2">
    <location>
        <begin position="19"/>
        <end position="81"/>
    </location>
</feature>